<accession>A0A7X8SJD6</accession>
<sequence length="243" mass="27211">MQSIFRKFLFTCGLILISISTIYAQKNKLDPPRIAAGIKGGYYSSAVAFTTAPISQAPVAAPTFGVVFKYNAEKFFGLQLEATYNKIGWKEYNQENLTEFVYDRSMNYISVPALTNIYIGKKNFQFVILLGPQFDFLVGEQKDVIGDLNDQRYDYYEREANPAVVYLAGGVGFNILTKFGHFQFEGRFAASMTDVLKNADRSSTNRTTATVGGVTLSYILPISGWKEKPKEEPASDSGWEIRD</sequence>
<keyword evidence="3" id="KW-1185">Reference proteome</keyword>
<dbReference type="RefSeq" id="WP_168881994.1">
    <property type="nucleotide sequence ID" value="NZ_JABAIL010000002.1"/>
</dbReference>
<dbReference type="AlphaFoldDB" id="A0A7X8SJD6"/>
<gene>
    <name evidence="2" type="ORF">HGP29_08790</name>
</gene>
<evidence type="ECO:0000259" key="1">
    <source>
        <dbReference type="Pfam" id="PF13568"/>
    </source>
</evidence>
<evidence type="ECO:0000313" key="3">
    <source>
        <dbReference type="Proteomes" id="UP000585050"/>
    </source>
</evidence>
<feature type="domain" description="Outer membrane protein beta-barrel" evidence="1">
    <location>
        <begin position="24"/>
        <end position="196"/>
    </location>
</feature>
<reference evidence="2 3" key="1">
    <citation type="submission" date="2020-04" db="EMBL/GenBank/DDBJ databases">
        <title>Flammeovirga sp. SR4, a novel species isolated from seawater.</title>
        <authorList>
            <person name="Wang X."/>
        </authorList>
    </citation>
    <scope>NUCLEOTIDE SEQUENCE [LARGE SCALE GENOMIC DNA]</scope>
    <source>
        <strain evidence="2 3">SR4</strain>
    </source>
</reference>
<protein>
    <submittedName>
        <fullName evidence="2">PorT family protein</fullName>
    </submittedName>
</protein>
<dbReference type="InterPro" id="IPR025665">
    <property type="entry name" value="Beta-barrel_OMP_2"/>
</dbReference>
<proteinExistence type="predicted"/>
<dbReference type="Proteomes" id="UP000585050">
    <property type="component" value="Unassembled WGS sequence"/>
</dbReference>
<dbReference type="EMBL" id="JABAIL010000002">
    <property type="protein sequence ID" value="NLR91301.1"/>
    <property type="molecule type" value="Genomic_DNA"/>
</dbReference>
<organism evidence="2 3">
    <name type="scientific">Flammeovirga agarivorans</name>
    <dbReference type="NCBI Taxonomy" id="2726742"/>
    <lineage>
        <taxon>Bacteria</taxon>
        <taxon>Pseudomonadati</taxon>
        <taxon>Bacteroidota</taxon>
        <taxon>Cytophagia</taxon>
        <taxon>Cytophagales</taxon>
        <taxon>Flammeovirgaceae</taxon>
        <taxon>Flammeovirga</taxon>
    </lineage>
</organism>
<comment type="caution">
    <text evidence="2">The sequence shown here is derived from an EMBL/GenBank/DDBJ whole genome shotgun (WGS) entry which is preliminary data.</text>
</comment>
<evidence type="ECO:0000313" key="2">
    <source>
        <dbReference type="EMBL" id="NLR91301.1"/>
    </source>
</evidence>
<name>A0A7X8SJD6_9BACT</name>
<dbReference type="Pfam" id="PF13568">
    <property type="entry name" value="OMP_b-brl_2"/>
    <property type="match status" value="1"/>
</dbReference>